<dbReference type="InterPro" id="IPR004101">
    <property type="entry name" value="Mur_ligase_C"/>
</dbReference>
<dbReference type="Gene3D" id="3.90.190.20">
    <property type="entry name" value="Mur ligase, C-terminal domain"/>
    <property type="match status" value="1"/>
</dbReference>
<keyword evidence="7 8" id="KW-0133">Cell shape</keyword>
<keyword evidence="7 8" id="KW-0132">Cell division</keyword>
<evidence type="ECO:0000259" key="9">
    <source>
        <dbReference type="Pfam" id="PF02875"/>
    </source>
</evidence>
<dbReference type="Pfam" id="PF02875">
    <property type="entry name" value="Mur_ligase_C"/>
    <property type="match status" value="1"/>
</dbReference>
<keyword evidence="7 8" id="KW-0131">Cell cycle</keyword>
<reference evidence="11 12" key="1">
    <citation type="journal article" date="2020" name="Microorganisms">
        <title>Osmotic Adaptation and Compatible Solute Biosynthesis of Phototrophic Bacteria as Revealed from Genome Analyses.</title>
        <authorList>
            <person name="Imhoff J.F."/>
            <person name="Rahn T."/>
            <person name="Kunzel S."/>
            <person name="Keller A."/>
            <person name="Neulinger S.C."/>
        </authorList>
    </citation>
    <scope>NUCLEOTIDE SEQUENCE [LARGE SCALE GENOMIC DNA]</scope>
    <source>
        <strain evidence="11 12">DSM 6210</strain>
    </source>
</reference>
<keyword evidence="5 7" id="KW-0547">Nucleotide-binding</keyword>
<sequence length="462" mass="47805">MTAHEPTIPDLTPAALAGIKALVVGLGPTGLSCARWLHGHGATVAVTDSRDAPPALATLREELPDVAVMLGGFDDAAFAAADVVIVGPGLALTIPAVAKAIAGGTPVVGDVELFAQAVAAPVVGITGTNGKSTVTTLLGQMALAAGRRTGVGGNLGEPVLSLLADDVELYVVELSSFQLETTYSLPLAVATVLNLSPDHMDRYPDLAAYGAAKQRIFRHASRAVVNRDDAASQRLAAGVAEQTGFALGAPAAADDWGLCSHRGADWICRGGEPVLAVDDLVLPGTHNLANALAALALGECCGLPREPMLDVLRRFRGLPHRSELVADHNDIRWINDSKGTNPGATVAALSGLVPEPKRRKAVLIAGGDCKDADFSLLPDAIRRAARAVVLIGRDADDLAAALADTVPLHRAADMDTAVRQAAALAQPGDCVLLSPACASFDMFDDYRQRGRAFAEAVARWVP</sequence>
<evidence type="ECO:0000256" key="7">
    <source>
        <dbReference type="HAMAP-Rule" id="MF_00639"/>
    </source>
</evidence>
<evidence type="ECO:0000313" key="11">
    <source>
        <dbReference type="EMBL" id="MBK1632556.1"/>
    </source>
</evidence>
<evidence type="ECO:0000259" key="10">
    <source>
        <dbReference type="Pfam" id="PF08245"/>
    </source>
</evidence>
<gene>
    <name evidence="7" type="primary">murD</name>
    <name evidence="11" type="ORF">CKO31_17765</name>
</gene>
<dbReference type="InterPro" id="IPR005762">
    <property type="entry name" value="MurD"/>
</dbReference>
<dbReference type="GO" id="GO:0016874">
    <property type="term" value="F:ligase activity"/>
    <property type="evidence" value="ECO:0007669"/>
    <property type="project" value="UniProtKB-KW"/>
</dbReference>
<comment type="function">
    <text evidence="7 8">Cell wall formation. Catalyzes the addition of glutamate to the nucleotide precursor UDP-N-acetylmuramoyl-L-alanine (UMA).</text>
</comment>
<dbReference type="InterPro" id="IPR013221">
    <property type="entry name" value="Mur_ligase_cen"/>
</dbReference>
<dbReference type="RefSeq" id="WP_200240224.1">
    <property type="nucleotide sequence ID" value="NZ_NRRV01000051.1"/>
</dbReference>
<dbReference type="InterPro" id="IPR036615">
    <property type="entry name" value="Mur_ligase_C_dom_sf"/>
</dbReference>
<dbReference type="NCBIfam" id="TIGR01087">
    <property type="entry name" value="murD"/>
    <property type="match status" value="1"/>
</dbReference>
<feature type="domain" description="Mur ligase C-terminal" evidence="9">
    <location>
        <begin position="320"/>
        <end position="437"/>
    </location>
</feature>
<accession>A0ABS1CKV6</accession>
<evidence type="ECO:0000256" key="4">
    <source>
        <dbReference type="ARBA" id="ARBA00022598"/>
    </source>
</evidence>
<evidence type="ECO:0000256" key="1">
    <source>
        <dbReference type="ARBA" id="ARBA00004496"/>
    </source>
</evidence>
<organism evidence="11 12">
    <name type="scientific">Thiohalocapsa halophila</name>
    <dbReference type="NCBI Taxonomy" id="69359"/>
    <lineage>
        <taxon>Bacteria</taxon>
        <taxon>Pseudomonadati</taxon>
        <taxon>Pseudomonadota</taxon>
        <taxon>Gammaproteobacteria</taxon>
        <taxon>Chromatiales</taxon>
        <taxon>Chromatiaceae</taxon>
        <taxon>Thiohalocapsa</taxon>
    </lineage>
</organism>
<protein>
    <recommendedName>
        <fullName evidence="7 8">UDP-N-acetylmuramoylalanine--D-glutamate ligase</fullName>
        <ecNumber evidence="7 8">6.3.2.9</ecNumber>
    </recommendedName>
    <alternativeName>
        <fullName evidence="7">D-glutamic acid-adding enzyme</fullName>
    </alternativeName>
    <alternativeName>
        <fullName evidence="7">UDP-N-acetylmuramoyl-L-alanyl-D-glutamate synthetase</fullName>
    </alternativeName>
</protein>
<dbReference type="EMBL" id="NRRV01000051">
    <property type="protein sequence ID" value="MBK1632556.1"/>
    <property type="molecule type" value="Genomic_DNA"/>
</dbReference>
<proteinExistence type="inferred from homology"/>
<comment type="caution">
    <text evidence="11">The sequence shown here is derived from an EMBL/GenBank/DDBJ whole genome shotgun (WGS) entry which is preliminary data.</text>
</comment>
<dbReference type="InterPro" id="IPR036565">
    <property type="entry name" value="Mur-like_cat_sf"/>
</dbReference>
<dbReference type="PANTHER" id="PTHR43692:SF1">
    <property type="entry name" value="UDP-N-ACETYLMURAMOYLALANINE--D-GLUTAMATE LIGASE"/>
    <property type="match status" value="1"/>
</dbReference>
<evidence type="ECO:0000256" key="6">
    <source>
        <dbReference type="ARBA" id="ARBA00022840"/>
    </source>
</evidence>
<dbReference type="Proteomes" id="UP000748752">
    <property type="component" value="Unassembled WGS sequence"/>
</dbReference>
<dbReference type="Pfam" id="PF21799">
    <property type="entry name" value="MurD-like_N"/>
    <property type="match status" value="1"/>
</dbReference>
<dbReference type="Pfam" id="PF08245">
    <property type="entry name" value="Mur_ligase_M"/>
    <property type="match status" value="1"/>
</dbReference>
<keyword evidence="7 8" id="KW-0573">Peptidoglycan synthesis</keyword>
<keyword evidence="12" id="KW-1185">Reference proteome</keyword>
<comment type="subcellular location">
    <subcellularLocation>
        <location evidence="1 7 8">Cytoplasm</location>
    </subcellularLocation>
</comment>
<evidence type="ECO:0000313" key="12">
    <source>
        <dbReference type="Proteomes" id="UP000748752"/>
    </source>
</evidence>
<comment type="pathway">
    <text evidence="2 7 8">Cell wall biogenesis; peptidoglycan biosynthesis.</text>
</comment>
<feature type="binding site" evidence="7">
    <location>
        <begin position="127"/>
        <end position="133"/>
    </location>
    <ligand>
        <name>ATP</name>
        <dbReference type="ChEBI" id="CHEBI:30616"/>
    </ligand>
</feature>
<dbReference type="PANTHER" id="PTHR43692">
    <property type="entry name" value="UDP-N-ACETYLMURAMOYLALANINE--D-GLUTAMATE LIGASE"/>
    <property type="match status" value="1"/>
</dbReference>
<dbReference type="SUPFAM" id="SSF53623">
    <property type="entry name" value="MurD-like peptide ligases, catalytic domain"/>
    <property type="match status" value="1"/>
</dbReference>
<keyword evidence="4 7" id="KW-0436">Ligase</keyword>
<dbReference type="SUPFAM" id="SSF53244">
    <property type="entry name" value="MurD-like peptide ligases, peptide-binding domain"/>
    <property type="match status" value="1"/>
</dbReference>
<evidence type="ECO:0000256" key="3">
    <source>
        <dbReference type="ARBA" id="ARBA00022490"/>
    </source>
</evidence>
<dbReference type="SUPFAM" id="SSF51984">
    <property type="entry name" value="MurCD N-terminal domain"/>
    <property type="match status" value="1"/>
</dbReference>
<keyword evidence="7 8" id="KW-0961">Cell wall biogenesis/degradation</keyword>
<keyword evidence="6 7" id="KW-0067">ATP-binding</keyword>
<dbReference type="HAMAP" id="MF_00639">
    <property type="entry name" value="MurD"/>
    <property type="match status" value="1"/>
</dbReference>
<evidence type="ECO:0000256" key="2">
    <source>
        <dbReference type="ARBA" id="ARBA00004752"/>
    </source>
</evidence>
<name>A0ABS1CKV6_9GAMM</name>
<keyword evidence="3 7" id="KW-0963">Cytoplasm</keyword>
<dbReference type="EC" id="6.3.2.9" evidence="7 8"/>
<evidence type="ECO:0000256" key="5">
    <source>
        <dbReference type="ARBA" id="ARBA00022741"/>
    </source>
</evidence>
<dbReference type="Gene3D" id="3.40.1190.10">
    <property type="entry name" value="Mur-like, catalytic domain"/>
    <property type="match status" value="1"/>
</dbReference>
<comment type="similarity">
    <text evidence="7">Belongs to the MurCDEF family.</text>
</comment>
<feature type="domain" description="Mur ligase central" evidence="10">
    <location>
        <begin position="125"/>
        <end position="297"/>
    </location>
</feature>
<comment type="catalytic activity">
    <reaction evidence="7 8">
        <text>UDP-N-acetyl-alpha-D-muramoyl-L-alanine + D-glutamate + ATP = UDP-N-acetyl-alpha-D-muramoyl-L-alanyl-D-glutamate + ADP + phosphate + H(+)</text>
        <dbReference type="Rhea" id="RHEA:16429"/>
        <dbReference type="ChEBI" id="CHEBI:15378"/>
        <dbReference type="ChEBI" id="CHEBI:29986"/>
        <dbReference type="ChEBI" id="CHEBI:30616"/>
        <dbReference type="ChEBI" id="CHEBI:43474"/>
        <dbReference type="ChEBI" id="CHEBI:83898"/>
        <dbReference type="ChEBI" id="CHEBI:83900"/>
        <dbReference type="ChEBI" id="CHEBI:456216"/>
        <dbReference type="EC" id="6.3.2.9"/>
    </reaction>
</comment>
<dbReference type="Gene3D" id="3.40.50.720">
    <property type="entry name" value="NAD(P)-binding Rossmann-like Domain"/>
    <property type="match status" value="1"/>
</dbReference>
<evidence type="ECO:0000256" key="8">
    <source>
        <dbReference type="RuleBase" id="RU003664"/>
    </source>
</evidence>